<organism evidence="1 2">
    <name type="scientific">Adineta steineri</name>
    <dbReference type="NCBI Taxonomy" id="433720"/>
    <lineage>
        <taxon>Eukaryota</taxon>
        <taxon>Metazoa</taxon>
        <taxon>Spiralia</taxon>
        <taxon>Gnathifera</taxon>
        <taxon>Rotifera</taxon>
        <taxon>Eurotatoria</taxon>
        <taxon>Bdelloidea</taxon>
        <taxon>Adinetida</taxon>
        <taxon>Adinetidae</taxon>
        <taxon>Adineta</taxon>
    </lineage>
</organism>
<dbReference type="AlphaFoldDB" id="A0A819WH40"/>
<proteinExistence type="predicted"/>
<sequence>MVIQLDLEKRGVDGSFKMNFSFNKTKIQVKILRSDIHAFIYFKPYDGDEIDFKLKIGAHIKDGQHEEHVI</sequence>
<reference evidence="1" key="1">
    <citation type="submission" date="2021-02" db="EMBL/GenBank/DDBJ databases">
        <authorList>
            <person name="Nowell W R."/>
        </authorList>
    </citation>
    <scope>NUCLEOTIDE SEQUENCE</scope>
</reference>
<evidence type="ECO:0000313" key="2">
    <source>
        <dbReference type="Proteomes" id="UP000663881"/>
    </source>
</evidence>
<name>A0A819WH40_9BILA</name>
<dbReference type="EMBL" id="CAJOAY010005879">
    <property type="protein sequence ID" value="CAF4122864.1"/>
    <property type="molecule type" value="Genomic_DNA"/>
</dbReference>
<dbReference type="Proteomes" id="UP000663881">
    <property type="component" value="Unassembled WGS sequence"/>
</dbReference>
<accession>A0A819WH40</accession>
<comment type="caution">
    <text evidence="1">The sequence shown here is derived from an EMBL/GenBank/DDBJ whole genome shotgun (WGS) entry which is preliminary data.</text>
</comment>
<protein>
    <submittedName>
        <fullName evidence="1">Uncharacterized protein</fullName>
    </submittedName>
</protein>
<evidence type="ECO:0000313" key="1">
    <source>
        <dbReference type="EMBL" id="CAF4122864.1"/>
    </source>
</evidence>
<gene>
    <name evidence="1" type="ORF">OKA104_LOCUS36828</name>
</gene>